<dbReference type="EMBL" id="CAJNOH010001660">
    <property type="protein sequence ID" value="CAF1239542.1"/>
    <property type="molecule type" value="Genomic_DNA"/>
</dbReference>
<dbReference type="InterPro" id="IPR011989">
    <property type="entry name" value="ARM-like"/>
</dbReference>
<evidence type="ECO:0000313" key="6">
    <source>
        <dbReference type="Proteomes" id="UP000663870"/>
    </source>
</evidence>
<name>A0A814Z8I4_9BILA</name>
<accession>A0A814Z8I4</accession>
<dbReference type="Proteomes" id="UP000663854">
    <property type="component" value="Unassembled WGS sequence"/>
</dbReference>
<evidence type="ECO:0000313" key="3">
    <source>
        <dbReference type="EMBL" id="CAF1239542.1"/>
    </source>
</evidence>
<sequence>MLQMVDTNDPLQEASLLSFASVRAPIGMIKVTQENFEALMSLTNLISTGENVRKRILKEEEFSNIELHIFEEHPMLRRTTIEYLDYIKDLILKAKERKRLNDLIEENQIICEKSINEMKNDQLANEKVFLQVPISISRVGTRDVSSRGV</sequence>
<dbReference type="AlphaFoldDB" id="A0A814Z8I4"/>
<dbReference type="GO" id="GO:0051879">
    <property type="term" value="F:Hsp90 protein binding"/>
    <property type="evidence" value="ECO:0007669"/>
    <property type="project" value="TreeGrafter"/>
</dbReference>
<dbReference type="Gene3D" id="1.25.10.10">
    <property type="entry name" value="Leucine-rich Repeat Variant"/>
    <property type="match status" value="1"/>
</dbReference>
<organism evidence="3 5">
    <name type="scientific">Rotaria sordida</name>
    <dbReference type="NCBI Taxonomy" id="392033"/>
    <lineage>
        <taxon>Eukaryota</taxon>
        <taxon>Metazoa</taxon>
        <taxon>Spiralia</taxon>
        <taxon>Gnathifera</taxon>
        <taxon>Rotifera</taxon>
        <taxon>Eurotatoria</taxon>
        <taxon>Bdelloidea</taxon>
        <taxon>Philodinida</taxon>
        <taxon>Philodinidae</taxon>
        <taxon>Rotaria</taxon>
    </lineage>
</organism>
<keyword evidence="6" id="KW-1185">Reference proteome</keyword>
<proteinExistence type="predicted"/>
<evidence type="ECO:0000313" key="5">
    <source>
        <dbReference type="Proteomes" id="UP000663854"/>
    </source>
</evidence>
<keyword evidence="2" id="KW-0963">Cytoplasm</keyword>
<dbReference type="GO" id="GO:0005737">
    <property type="term" value="C:cytoplasm"/>
    <property type="evidence" value="ECO:0007669"/>
    <property type="project" value="UniProtKB-SubCell"/>
</dbReference>
<evidence type="ECO:0000313" key="4">
    <source>
        <dbReference type="EMBL" id="CAF1521985.1"/>
    </source>
</evidence>
<dbReference type="PANTHER" id="PTHR45994">
    <property type="entry name" value="FI21225P1"/>
    <property type="match status" value="1"/>
</dbReference>
<dbReference type="Proteomes" id="UP000663870">
    <property type="component" value="Unassembled WGS sequence"/>
</dbReference>
<dbReference type="PANTHER" id="PTHR45994:SF1">
    <property type="entry name" value="FI21225P1"/>
    <property type="match status" value="1"/>
</dbReference>
<dbReference type="EMBL" id="CAJNOL010002681">
    <property type="protein sequence ID" value="CAF1521985.1"/>
    <property type="molecule type" value="Genomic_DNA"/>
</dbReference>
<reference evidence="3" key="1">
    <citation type="submission" date="2021-02" db="EMBL/GenBank/DDBJ databases">
        <authorList>
            <person name="Nowell W R."/>
        </authorList>
    </citation>
    <scope>NUCLEOTIDE SEQUENCE</scope>
</reference>
<comment type="caution">
    <text evidence="3">The sequence shown here is derived from an EMBL/GenBank/DDBJ whole genome shotgun (WGS) entry which is preliminary data.</text>
</comment>
<evidence type="ECO:0000256" key="1">
    <source>
        <dbReference type="ARBA" id="ARBA00004496"/>
    </source>
</evidence>
<protein>
    <submittedName>
        <fullName evidence="3">Uncharacterized protein</fullName>
    </submittedName>
</protein>
<comment type="subcellular location">
    <subcellularLocation>
        <location evidence="1">Cytoplasm</location>
    </subcellularLocation>
</comment>
<gene>
    <name evidence="4" type="ORF">JXQ802_LOCUS41644</name>
    <name evidence="3" type="ORF">PYM288_LOCUS26803</name>
</gene>
<evidence type="ECO:0000256" key="2">
    <source>
        <dbReference type="ARBA" id="ARBA00022490"/>
    </source>
</evidence>